<proteinExistence type="predicted"/>
<feature type="compositionally biased region" description="Basic and acidic residues" evidence="1">
    <location>
        <begin position="81"/>
        <end position="94"/>
    </location>
</feature>
<protein>
    <submittedName>
        <fullName evidence="2">(rape) hypothetical protein</fullName>
    </submittedName>
</protein>
<dbReference type="EMBL" id="HG994368">
    <property type="protein sequence ID" value="CAF1847816.1"/>
    <property type="molecule type" value="Genomic_DNA"/>
</dbReference>
<gene>
    <name evidence="2" type="ORF">DARMORV10_C04P33860.1</name>
</gene>
<evidence type="ECO:0000313" key="2">
    <source>
        <dbReference type="EMBL" id="CAF1847816.1"/>
    </source>
</evidence>
<dbReference type="Proteomes" id="UP001295469">
    <property type="component" value="Chromosome C04"/>
</dbReference>
<sequence length="131" mass="15080">MAYNGGKGRIFFKEAISKNTSVINFVNKDYAEMFPRWDFDVEDPATKNIIKVMFNAKANWKWTKDCWEVTGTNPIVKKEVSAAETESGVKEKSARPRKKARKESSVEASKVNVMLLGCHFLQRFVTRTRRL</sequence>
<name>A0A816JP68_BRANA</name>
<evidence type="ECO:0000256" key="1">
    <source>
        <dbReference type="SAM" id="MobiDB-lite"/>
    </source>
</evidence>
<dbReference type="AlphaFoldDB" id="A0A816JP68"/>
<organism evidence="2">
    <name type="scientific">Brassica napus</name>
    <name type="common">Rape</name>
    <dbReference type="NCBI Taxonomy" id="3708"/>
    <lineage>
        <taxon>Eukaryota</taxon>
        <taxon>Viridiplantae</taxon>
        <taxon>Streptophyta</taxon>
        <taxon>Embryophyta</taxon>
        <taxon>Tracheophyta</taxon>
        <taxon>Spermatophyta</taxon>
        <taxon>Magnoliopsida</taxon>
        <taxon>eudicotyledons</taxon>
        <taxon>Gunneridae</taxon>
        <taxon>Pentapetalae</taxon>
        <taxon>rosids</taxon>
        <taxon>malvids</taxon>
        <taxon>Brassicales</taxon>
        <taxon>Brassicaceae</taxon>
        <taxon>Brassiceae</taxon>
        <taxon>Brassica</taxon>
    </lineage>
</organism>
<accession>A0A816JP68</accession>
<reference evidence="2" key="1">
    <citation type="submission" date="2021-01" db="EMBL/GenBank/DDBJ databases">
        <authorList>
            <consortium name="Genoscope - CEA"/>
            <person name="William W."/>
        </authorList>
    </citation>
    <scope>NUCLEOTIDE SEQUENCE</scope>
</reference>
<feature type="region of interest" description="Disordered" evidence="1">
    <location>
        <begin position="81"/>
        <end position="107"/>
    </location>
</feature>